<name>A0ABP8P1Q7_9NOCA</name>
<evidence type="ECO:0000256" key="4">
    <source>
        <dbReference type="ARBA" id="ARBA00022807"/>
    </source>
</evidence>
<keyword evidence="6" id="KW-0732">Signal</keyword>
<dbReference type="PROSITE" id="PS51935">
    <property type="entry name" value="NLPC_P60"/>
    <property type="match status" value="1"/>
</dbReference>
<evidence type="ECO:0000313" key="9">
    <source>
        <dbReference type="Proteomes" id="UP001501183"/>
    </source>
</evidence>
<evidence type="ECO:0000313" key="8">
    <source>
        <dbReference type="EMBL" id="GAA4480200.1"/>
    </source>
</evidence>
<accession>A0ABP8P1Q7</accession>
<feature type="compositionally biased region" description="Basic and acidic residues" evidence="5">
    <location>
        <begin position="161"/>
        <end position="185"/>
    </location>
</feature>
<dbReference type="Pfam" id="PF00877">
    <property type="entry name" value="NLPC_P60"/>
    <property type="match status" value="1"/>
</dbReference>
<evidence type="ECO:0000256" key="3">
    <source>
        <dbReference type="ARBA" id="ARBA00022801"/>
    </source>
</evidence>
<dbReference type="InterPro" id="IPR000064">
    <property type="entry name" value="NLP_P60_dom"/>
</dbReference>
<dbReference type="Gene3D" id="3.90.1720.10">
    <property type="entry name" value="endopeptidase domain like (from Nostoc punctiforme)"/>
    <property type="match status" value="1"/>
</dbReference>
<feature type="region of interest" description="Disordered" evidence="5">
    <location>
        <begin position="159"/>
        <end position="185"/>
    </location>
</feature>
<keyword evidence="4" id="KW-0788">Thiol protease</keyword>
<dbReference type="PANTHER" id="PTHR47359:SF3">
    <property type="entry name" value="NLP_P60 DOMAIN-CONTAINING PROTEIN-RELATED"/>
    <property type="match status" value="1"/>
</dbReference>
<keyword evidence="3 8" id="KW-0378">Hydrolase</keyword>
<keyword evidence="9" id="KW-1185">Reference proteome</keyword>
<reference evidence="9" key="1">
    <citation type="journal article" date="2019" name="Int. J. Syst. Evol. Microbiol.">
        <title>The Global Catalogue of Microorganisms (GCM) 10K type strain sequencing project: providing services to taxonomists for standard genome sequencing and annotation.</title>
        <authorList>
            <consortium name="The Broad Institute Genomics Platform"/>
            <consortium name="The Broad Institute Genome Sequencing Center for Infectious Disease"/>
            <person name="Wu L."/>
            <person name="Ma J."/>
        </authorList>
    </citation>
    <scope>NUCLEOTIDE SEQUENCE [LARGE SCALE GENOMIC DNA]</scope>
    <source>
        <strain evidence="9">JCM 32206</strain>
    </source>
</reference>
<dbReference type="SUPFAM" id="SSF54001">
    <property type="entry name" value="Cysteine proteinases"/>
    <property type="match status" value="1"/>
</dbReference>
<protein>
    <submittedName>
        <fullName evidence="8">Peptidoglycan hydrolase RipC</fullName>
    </submittedName>
</protein>
<dbReference type="PANTHER" id="PTHR47359">
    <property type="entry name" value="PEPTIDOGLYCAN DL-ENDOPEPTIDASE CWLO"/>
    <property type="match status" value="1"/>
</dbReference>
<feature type="signal peptide" evidence="6">
    <location>
        <begin position="1"/>
        <end position="30"/>
    </location>
</feature>
<evidence type="ECO:0000256" key="6">
    <source>
        <dbReference type="SAM" id="SignalP"/>
    </source>
</evidence>
<feature type="domain" description="NlpC/P60" evidence="7">
    <location>
        <begin position="233"/>
        <end position="347"/>
    </location>
</feature>
<evidence type="ECO:0000256" key="5">
    <source>
        <dbReference type="SAM" id="MobiDB-lite"/>
    </source>
</evidence>
<evidence type="ECO:0000256" key="1">
    <source>
        <dbReference type="ARBA" id="ARBA00007074"/>
    </source>
</evidence>
<dbReference type="InterPro" id="IPR038765">
    <property type="entry name" value="Papain-like_cys_pep_sf"/>
</dbReference>
<feature type="chain" id="PRO_5046296879" evidence="6">
    <location>
        <begin position="31"/>
        <end position="347"/>
    </location>
</feature>
<proteinExistence type="inferred from homology"/>
<organism evidence="8 9">
    <name type="scientific">Rhodococcus olei</name>
    <dbReference type="NCBI Taxonomy" id="2161675"/>
    <lineage>
        <taxon>Bacteria</taxon>
        <taxon>Bacillati</taxon>
        <taxon>Actinomycetota</taxon>
        <taxon>Actinomycetes</taxon>
        <taxon>Mycobacteriales</taxon>
        <taxon>Nocardiaceae</taxon>
        <taxon>Rhodococcus</taxon>
    </lineage>
</organism>
<dbReference type="EMBL" id="BAABFB010000044">
    <property type="protein sequence ID" value="GAA4480200.1"/>
    <property type="molecule type" value="Genomic_DNA"/>
</dbReference>
<gene>
    <name evidence="8" type="primary">ripC</name>
    <name evidence="8" type="ORF">GCM10023094_26340</name>
</gene>
<evidence type="ECO:0000259" key="7">
    <source>
        <dbReference type="PROSITE" id="PS51935"/>
    </source>
</evidence>
<sequence length="347" mass="36599">MASLRKRSTAIAAGVLTLALATAGTGPAGADPALDNPTAALQRLTDLSRKSEQTTEAMHNAQIDLDSKLAVQRDAETRHQEDQRRLDEARSAMAQFQPAVDRLTAANYQGGRVNRLFAVMVSDSPQQLLDQMSTLSVLSADTAAQVGKFKEAGDAAAAAEEASRRSADDARTATEHARSISDDLQRTQSDLQAQIGQVTQAFAALTSAEKATLAGSAFPPGYDPSIVLKGLVPGSNSSALQAALTQVGKPYVWGATGPDGYDCSGLMVWAYKQIGKVLPRSSQAQAASGTPVRKEDLQPGDLVLYYSDASHVGMYAGNGNIVHASTFGVPVKVAPLDAYPFYGARRY</sequence>
<dbReference type="GO" id="GO:0016787">
    <property type="term" value="F:hydrolase activity"/>
    <property type="evidence" value="ECO:0007669"/>
    <property type="project" value="UniProtKB-KW"/>
</dbReference>
<dbReference type="InterPro" id="IPR051794">
    <property type="entry name" value="PG_Endopeptidase_C40"/>
</dbReference>
<comment type="caution">
    <text evidence="8">The sequence shown here is derived from an EMBL/GenBank/DDBJ whole genome shotgun (WGS) entry which is preliminary data.</text>
</comment>
<evidence type="ECO:0000256" key="2">
    <source>
        <dbReference type="ARBA" id="ARBA00022670"/>
    </source>
</evidence>
<comment type="similarity">
    <text evidence="1">Belongs to the peptidase C40 family.</text>
</comment>
<dbReference type="RefSeq" id="WP_345345533.1">
    <property type="nucleotide sequence ID" value="NZ_BAABFB010000044.1"/>
</dbReference>
<keyword evidence="2" id="KW-0645">Protease</keyword>
<dbReference type="Proteomes" id="UP001501183">
    <property type="component" value="Unassembled WGS sequence"/>
</dbReference>